<sequence length="411" mass="43489">MRSVSESQLAAVLSGVAADIPRVVVSGNFATPHVALAVLDGALAEYRLFALNAQPGMPDREGVVLETPFVGAGMRGRAGLRYFPSRLSLVPHLLKQTLPPDIVLVHTSAPVGGTVSLGTEVNILPAAIEAVRARGGLVVAQVNRRMPFTFGDAVLADDEVDFAIEVDEPLPSPQPRAISEVSRAIGARVTDLIGDGATLQLGIGAVPDAVLDAVTARRGLAIWSEMFSDGVLALEKAGSLDPVVPVTASFVFGSEELYRWLDRNRRVQLLRTEKTNDPGVIARQRSLVSVNGALQVDLYAQANASRVHGVIYSGFGGQTDFVVGALHSPGGRAVIALPSWHPKADVSTVVPRLAGPVTSFQHSFIVSEQGVATVWGRDADDQARLVIDNVAHPAARDELREAGRRLGFALP</sequence>
<dbReference type="Pfam" id="PF13336">
    <property type="entry name" value="AcetylCoA_hyd_C"/>
    <property type="match status" value="1"/>
</dbReference>
<dbReference type="STRING" id="1912961.BU204_08270"/>
<dbReference type="RefSeq" id="WP_075124978.1">
    <property type="nucleotide sequence ID" value="NZ_MSIE01000011.1"/>
</dbReference>
<dbReference type="Gene3D" id="3.40.1080.10">
    <property type="entry name" value="Glutaconate Coenzyme A-transferase"/>
    <property type="match status" value="1"/>
</dbReference>
<reference evidence="2 3" key="1">
    <citation type="submission" date="2016-12" db="EMBL/GenBank/DDBJ databases">
        <title>The draft genome sequence of Actinophytocola sp. 11-183.</title>
        <authorList>
            <person name="Wang W."/>
            <person name="Yuan L."/>
        </authorList>
    </citation>
    <scope>NUCLEOTIDE SEQUENCE [LARGE SCALE GENOMIC DNA]</scope>
    <source>
        <strain evidence="2 3">11-183</strain>
    </source>
</reference>
<gene>
    <name evidence="2" type="ORF">BU204_08270</name>
</gene>
<dbReference type="OrthoDB" id="9801795at2"/>
<dbReference type="InterPro" id="IPR037171">
    <property type="entry name" value="NagB/RpiA_transferase-like"/>
</dbReference>
<keyword evidence="3" id="KW-1185">Reference proteome</keyword>
<comment type="caution">
    <text evidence="2">The sequence shown here is derived from an EMBL/GenBank/DDBJ whole genome shotgun (WGS) entry which is preliminary data.</text>
</comment>
<evidence type="ECO:0000313" key="2">
    <source>
        <dbReference type="EMBL" id="OLF18119.1"/>
    </source>
</evidence>
<dbReference type="InterPro" id="IPR038460">
    <property type="entry name" value="AcetylCoA_hyd_C_sf"/>
</dbReference>
<dbReference type="AlphaFoldDB" id="A0A1Q8CUT6"/>
<evidence type="ECO:0000259" key="1">
    <source>
        <dbReference type="Pfam" id="PF13336"/>
    </source>
</evidence>
<dbReference type="GO" id="GO:0006083">
    <property type="term" value="P:acetate metabolic process"/>
    <property type="evidence" value="ECO:0007669"/>
    <property type="project" value="InterPro"/>
</dbReference>
<dbReference type="Proteomes" id="UP000185596">
    <property type="component" value="Unassembled WGS sequence"/>
</dbReference>
<dbReference type="PANTHER" id="PTHR21432:SF20">
    <property type="entry name" value="ACETYL-COA HYDROLASE"/>
    <property type="match status" value="1"/>
</dbReference>
<dbReference type="Gene3D" id="3.40.1080.20">
    <property type="entry name" value="Acetyl-CoA hydrolase/transferase C-terminal domain"/>
    <property type="match status" value="1"/>
</dbReference>
<dbReference type="InterPro" id="IPR046433">
    <property type="entry name" value="ActCoA_hydro"/>
</dbReference>
<organism evidence="2 3">
    <name type="scientific">Actinophytocola xanthii</name>
    <dbReference type="NCBI Taxonomy" id="1912961"/>
    <lineage>
        <taxon>Bacteria</taxon>
        <taxon>Bacillati</taxon>
        <taxon>Actinomycetota</taxon>
        <taxon>Actinomycetes</taxon>
        <taxon>Pseudonocardiales</taxon>
        <taxon>Pseudonocardiaceae</taxon>
    </lineage>
</organism>
<dbReference type="PANTHER" id="PTHR21432">
    <property type="entry name" value="ACETYL-COA HYDROLASE-RELATED"/>
    <property type="match status" value="1"/>
</dbReference>
<dbReference type="GO" id="GO:0008775">
    <property type="term" value="F:acetate CoA-transferase activity"/>
    <property type="evidence" value="ECO:0007669"/>
    <property type="project" value="InterPro"/>
</dbReference>
<name>A0A1Q8CUT6_9PSEU</name>
<feature type="domain" description="Acetyl-CoA hydrolase/transferase C-terminal" evidence="1">
    <location>
        <begin position="253"/>
        <end position="401"/>
    </location>
</feature>
<accession>A0A1Q8CUT6</accession>
<proteinExistence type="predicted"/>
<dbReference type="Gene3D" id="3.30.750.70">
    <property type="entry name" value="4-hydroxybutyrate coenzyme like domains"/>
    <property type="match status" value="1"/>
</dbReference>
<dbReference type="EMBL" id="MSIE01000011">
    <property type="protein sequence ID" value="OLF18119.1"/>
    <property type="molecule type" value="Genomic_DNA"/>
</dbReference>
<evidence type="ECO:0000313" key="3">
    <source>
        <dbReference type="Proteomes" id="UP000185596"/>
    </source>
</evidence>
<dbReference type="InterPro" id="IPR026888">
    <property type="entry name" value="AcetylCoA_hyd_C"/>
</dbReference>
<dbReference type="SUPFAM" id="SSF100950">
    <property type="entry name" value="NagB/RpiA/CoA transferase-like"/>
    <property type="match status" value="2"/>
</dbReference>
<keyword evidence="2" id="KW-0808">Transferase</keyword>
<protein>
    <submittedName>
        <fullName evidence="2">4-hydroxybutyrate CoA-transferase</fullName>
    </submittedName>
</protein>